<reference evidence="3" key="1">
    <citation type="journal article" date="2019" name="Int. J. Syst. Evol. Microbiol.">
        <title>The Global Catalogue of Microorganisms (GCM) 10K type strain sequencing project: providing services to taxonomists for standard genome sequencing and annotation.</title>
        <authorList>
            <consortium name="The Broad Institute Genomics Platform"/>
            <consortium name="The Broad Institute Genome Sequencing Center for Infectious Disease"/>
            <person name="Wu L."/>
            <person name="Ma J."/>
        </authorList>
    </citation>
    <scope>NUCLEOTIDE SEQUENCE [LARGE SCALE GENOMIC DNA]</scope>
    <source>
        <strain evidence="3">JCM 14304</strain>
    </source>
</reference>
<feature type="compositionally biased region" description="Low complexity" evidence="1">
    <location>
        <begin position="73"/>
        <end position="86"/>
    </location>
</feature>
<protein>
    <submittedName>
        <fullName evidence="2">Uncharacterized protein</fullName>
    </submittedName>
</protein>
<evidence type="ECO:0000313" key="3">
    <source>
        <dbReference type="Proteomes" id="UP001500190"/>
    </source>
</evidence>
<dbReference type="Proteomes" id="UP001500190">
    <property type="component" value="Unassembled WGS sequence"/>
</dbReference>
<comment type="caution">
    <text evidence="2">The sequence shown here is derived from an EMBL/GenBank/DDBJ whole genome shotgun (WGS) entry which is preliminary data.</text>
</comment>
<feature type="region of interest" description="Disordered" evidence="1">
    <location>
        <begin position="1"/>
        <end position="267"/>
    </location>
</feature>
<feature type="compositionally biased region" description="Basic and acidic residues" evidence="1">
    <location>
        <begin position="165"/>
        <end position="183"/>
    </location>
</feature>
<sequence>MDRPRPNPESLEPNEPADSRAEPHDRPAASSSAPEETEPHRHTGDATDPARVESHRNRDDEPTPKIAQRSHDATSAADATDATDGADAVEDSDAADERDDDKAESTTVARPADNSPETDRDISAQLPAKLREQMRQDPTFTRLGWGVDKPTMKDHEEAQSNGSDTVEHPQQESQHASDRRADPTDAESSSAPEGATEDSTARSTSSTTTDPVDERDSAAASISDVSSGEDDGATAHSEDLSDGDGETGPTDSARKSTADLLDEHDRRWDSIKAGLPRGRLPKSAENLDPEVIGRMEPEIRRVLEYQGAAEYIAENADTKPWLEPAVDASPAVQRIFTAVDQGNGHAHIRHGPMGDDQLYADRVAYLEDPAQTDAAKRAAGVDGLNPLKKHRCSWEATRINDATAFAAAFARAVELPQVQLALATPFGPTTDPPDPVKVPITDLLGPEGHKYCTGYRLEGGPQAMQGRKEWLHARAQGEDLTDIPEPKVKRIESFEGGNAIIRFKPNGGGYEISTLFVEPPVVDD</sequence>
<feature type="compositionally biased region" description="Basic and acidic residues" evidence="1">
    <location>
        <begin position="37"/>
        <end position="63"/>
    </location>
</feature>
<dbReference type="EMBL" id="BAAAND010000007">
    <property type="protein sequence ID" value="GAA1590577.1"/>
    <property type="molecule type" value="Genomic_DNA"/>
</dbReference>
<proteinExistence type="predicted"/>
<feature type="compositionally biased region" description="Basic and acidic residues" evidence="1">
    <location>
        <begin position="252"/>
        <end position="267"/>
    </location>
</feature>
<evidence type="ECO:0000313" key="2">
    <source>
        <dbReference type="EMBL" id="GAA1590577.1"/>
    </source>
</evidence>
<dbReference type="RefSeq" id="WP_344193689.1">
    <property type="nucleotide sequence ID" value="NZ_BAAAND010000007.1"/>
</dbReference>
<organism evidence="2 3">
    <name type="scientific">Kribbella karoonensis</name>
    <dbReference type="NCBI Taxonomy" id="324851"/>
    <lineage>
        <taxon>Bacteria</taxon>
        <taxon>Bacillati</taxon>
        <taxon>Actinomycetota</taxon>
        <taxon>Actinomycetes</taxon>
        <taxon>Propionibacteriales</taxon>
        <taxon>Kribbellaceae</taxon>
        <taxon>Kribbella</taxon>
    </lineage>
</organism>
<name>A0ABP4PXA2_9ACTN</name>
<accession>A0ABP4PXA2</accession>
<gene>
    <name evidence="2" type="ORF">GCM10009742_41430</name>
</gene>
<feature type="compositionally biased region" description="Low complexity" evidence="1">
    <location>
        <begin position="197"/>
        <end position="210"/>
    </location>
</feature>
<keyword evidence="3" id="KW-1185">Reference proteome</keyword>
<feature type="compositionally biased region" description="Acidic residues" evidence="1">
    <location>
        <begin position="87"/>
        <end position="99"/>
    </location>
</feature>
<evidence type="ECO:0000256" key="1">
    <source>
        <dbReference type="SAM" id="MobiDB-lite"/>
    </source>
</evidence>
<feature type="compositionally biased region" description="Basic and acidic residues" evidence="1">
    <location>
        <begin position="17"/>
        <end position="27"/>
    </location>
</feature>